<dbReference type="RefSeq" id="WP_155109500.1">
    <property type="nucleotide sequence ID" value="NZ_WMJZ01000027.1"/>
</dbReference>
<proteinExistence type="predicted"/>
<keyword evidence="3" id="KW-1185">Reference proteome</keyword>
<evidence type="ECO:0000313" key="3">
    <source>
        <dbReference type="Proteomes" id="UP000477739"/>
    </source>
</evidence>
<evidence type="ECO:0000313" key="2">
    <source>
        <dbReference type="EMBL" id="MTH47978.1"/>
    </source>
</evidence>
<protein>
    <submittedName>
        <fullName evidence="2">Uncharacterized protein</fullName>
    </submittedName>
</protein>
<dbReference type="Proteomes" id="UP000477739">
    <property type="component" value="Unassembled WGS sequence"/>
</dbReference>
<name>A0A6L6IQK5_9ENTR</name>
<accession>A0A6L6IQK5</accession>
<feature type="coiled-coil region" evidence="1">
    <location>
        <begin position="1"/>
        <end position="59"/>
    </location>
</feature>
<keyword evidence="1" id="KW-0175">Coiled coil</keyword>
<sequence length="98" mass="11654">MNNINARLETLRTTQAALREAFYDFQDALLDRADGTEYHHDVKDLLEEAEKHMDRLERSTEWTAIYMNLFNIFPIPLDYTLTISHVKSYPYRYNLTHG</sequence>
<evidence type="ECO:0000256" key="1">
    <source>
        <dbReference type="SAM" id="Coils"/>
    </source>
</evidence>
<dbReference type="EMBL" id="WMJZ01000027">
    <property type="protein sequence ID" value="MTH47978.1"/>
    <property type="molecule type" value="Genomic_DNA"/>
</dbReference>
<dbReference type="AlphaFoldDB" id="A0A6L6IQK5"/>
<comment type="caution">
    <text evidence="2">The sequence shown here is derived from an EMBL/GenBank/DDBJ whole genome shotgun (WGS) entry which is preliminary data.</text>
</comment>
<organism evidence="2 3">
    <name type="scientific">Intestinirhabdus alba</name>
    <dbReference type="NCBI Taxonomy" id="2899544"/>
    <lineage>
        <taxon>Bacteria</taxon>
        <taxon>Pseudomonadati</taxon>
        <taxon>Pseudomonadota</taxon>
        <taxon>Gammaproteobacteria</taxon>
        <taxon>Enterobacterales</taxon>
        <taxon>Enterobacteriaceae</taxon>
        <taxon>Intestinirhabdus</taxon>
    </lineage>
</organism>
<reference evidence="2 3" key="1">
    <citation type="submission" date="2019-11" db="EMBL/GenBank/DDBJ databases">
        <title>Escherichia alba sp. nov. isolated from the gut of plastic-eating superworms Zophobas atratus.</title>
        <authorList>
            <person name="Yang Y."/>
        </authorList>
    </citation>
    <scope>NUCLEOTIDE SEQUENCE [LARGE SCALE GENOMIC DNA]</scope>
    <source>
        <strain evidence="3">BIT-B35</strain>
    </source>
</reference>
<gene>
    <name evidence="2" type="ORF">GJV78_17225</name>
</gene>